<sequence>MEIFSNSSAQVVMISTTVLLIVLMVTLAIRERRISKARFLEGLIWLQKLRNILSLVQQHRGLSNGYVCGDHSLSLRILPLQTQINLQRMALSNHGTWIANNPDWAAIQEHWQRLSTGFEKLDSNNNLEQHSKLISSILYLIDDCAEQHQLYEVKDQDQRSIRYLWQDLLVTAENVGQARAIGTGVAATGRCTSVNRIRLSYLHQAISNVSQQNHDVRNAALNNLLDLLTQKVIVDSPSVSANDYFDVATLALEEVLVRFDETLAELKQLIASKSFI</sequence>
<keyword evidence="3" id="KW-1185">Reference proteome</keyword>
<name>A0A420EL47_9ALTE</name>
<comment type="caution">
    <text evidence="2">The sequence shown here is derived from an EMBL/GenBank/DDBJ whole genome shotgun (WGS) entry which is preliminary data.</text>
</comment>
<dbReference type="EMBL" id="RAQO01000002">
    <property type="protein sequence ID" value="RKF21425.1"/>
    <property type="molecule type" value="Genomic_DNA"/>
</dbReference>
<reference evidence="2 3" key="1">
    <citation type="submission" date="2018-09" db="EMBL/GenBank/DDBJ databases">
        <authorList>
            <person name="Wang Z."/>
        </authorList>
    </citation>
    <scope>NUCLEOTIDE SEQUENCE [LARGE SCALE GENOMIC DNA]</scope>
    <source>
        <strain evidence="2 3">ALS 81</strain>
    </source>
</reference>
<dbReference type="RefSeq" id="WP_120353228.1">
    <property type="nucleotide sequence ID" value="NZ_RAQO01000002.1"/>
</dbReference>
<proteinExistence type="predicted"/>
<gene>
    <name evidence="2" type="ORF">DBZ36_01895</name>
</gene>
<evidence type="ECO:0000256" key="1">
    <source>
        <dbReference type="SAM" id="Phobius"/>
    </source>
</evidence>
<dbReference type="OrthoDB" id="9180266at2"/>
<evidence type="ECO:0000313" key="3">
    <source>
        <dbReference type="Proteomes" id="UP000286482"/>
    </source>
</evidence>
<accession>A0A420EL47</accession>
<keyword evidence="1" id="KW-0472">Membrane</keyword>
<evidence type="ECO:0000313" key="2">
    <source>
        <dbReference type="EMBL" id="RKF21425.1"/>
    </source>
</evidence>
<organism evidence="2 3">
    <name type="scientific">Alginatibacterium sediminis</name>
    <dbReference type="NCBI Taxonomy" id="2164068"/>
    <lineage>
        <taxon>Bacteria</taxon>
        <taxon>Pseudomonadati</taxon>
        <taxon>Pseudomonadota</taxon>
        <taxon>Gammaproteobacteria</taxon>
        <taxon>Alteromonadales</taxon>
        <taxon>Alteromonadaceae</taxon>
        <taxon>Alginatibacterium</taxon>
    </lineage>
</organism>
<protein>
    <submittedName>
        <fullName evidence="2">Uncharacterized protein</fullName>
    </submittedName>
</protein>
<feature type="transmembrane region" description="Helical" evidence="1">
    <location>
        <begin position="12"/>
        <end position="29"/>
    </location>
</feature>
<keyword evidence="1" id="KW-0812">Transmembrane</keyword>
<dbReference type="Proteomes" id="UP000286482">
    <property type="component" value="Unassembled WGS sequence"/>
</dbReference>
<dbReference type="AlphaFoldDB" id="A0A420EL47"/>
<keyword evidence="1" id="KW-1133">Transmembrane helix</keyword>